<evidence type="ECO:0000256" key="2">
    <source>
        <dbReference type="ARBA" id="ARBA00004196"/>
    </source>
</evidence>
<feature type="signal peptide" evidence="9">
    <location>
        <begin position="1"/>
        <end position="32"/>
    </location>
</feature>
<keyword evidence="7" id="KW-0482">Metalloprotease</keyword>
<evidence type="ECO:0000256" key="6">
    <source>
        <dbReference type="ARBA" id="ARBA00022833"/>
    </source>
</evidence>
<comment type="subcellular location">
    <subcellularLocation>
        <location evidence="2">Cell envelope</location>
    </subcellularLocation>
</comment>
<dbReference type="GO" id="GO:0006508">
    <property type="term" value="P:proteolysis"/>
    <property type="evidence" value="ECO:0007669"/>
    <property type="project" value="UniProtKB-KW"/>
</dbReference>
<evidence type="ECO:0000256" key="8">
    <source>
        <dbReference type="SAM" id="MobiDB-lite"/>
    </source>
</evidence>
<feature type="compositionally biased region" description="Polar residues" evidence="8">
    <location>
        <begin position="48"/>
        <end position="59"/>
    </location>
</feature>
<gene>
    <name evidence="13" type="ORF">HIU99_07010</name>
</gene>
<protein>
    <submittedName>
        <fullName evidence="13">Peptidoglycan DD-metalloendopeptidase family protein</fullName>
    </submittedName>
</protein>
<evidence type="ECO:0000256" key="3">
    <source>
        <dbReference type="ARBA" id="ARBA00022670"/>
    </source>
</evidence>
<evidence type="ECO:0000313" key="13">
    <source>
        <dbReference type="EMBL" id="NMT63349.1"/>
    </source>
</evidence>
<dbReference type="GO" id="GO:0030313">
    <property type="term" value="C:cell envelope"/>
    <property type="evidence" value="ECO:0007669"/>
    <property type="project" value="UniProtKB-SubCell"/>
</dbReference>
<feature type="chain" id="PRO_5031157026" evidence="9">
    <location>
        <begin position="33"/>
        <end position="469"/>
    </location>
</feature>
<evidence type="ECO:0000256" key="1">
    <source>
        <dbReference type="ARBA" id="ARBA00001947"/>
    </source>
</evidence>
<dbReference type="Pfam" id="PF04225">
    <property type="entry name" value="LysM_OapA"/>
    <property type="match status" value="1"/>
</dbReference>
<feature type="domain" description="M23ase beta-sheet core" evidence="10">
    <location>
        <begin position="327"/>
        <end position="422"/>
    </location>
</feature>
<reference evidence="13 14" key="1">
    <citation type="submission" date="2020-04" db="EMBL/GenBank/DDBJ databases">
        <title>Marinobacter oceani sp. nov., isolated from marine solar saltern.</title>
        <authorList>
            <person name="Chen X.-Y."/>
        </authorList>
    </citation>
    <scope>NUCLEOTIDE SEQUENCE [LARGE SCALE GENOMIC DNA]</scope>
    <source>
        <strain evidence="13 14">W62</strain>
    </source>
</reference>
<keyword evidence="14" id="KW-1185">Reference proteome</keyword>
<dbReference type="InterPro" id="IPR045834">
    <property type="entry name" value="Csd3_N2"/>
</dbReference>
<dbReference type="SUPFAM" id="SSF51261">
    <property type="entry name" value="Duplicated hybrid motif"/>
    <property type="match status" value="1"/>
</dbReference>
<keyword evidence="5" id="KW-0378">Hydrolase</keyword>
<dbReference type="GO" id="GO:0046872">
    <property type="term" value="F:metal ion binding"/>
    <property type="evidence" value="ECO:0007669"/>
    <property type="project" value="UniProtKB-KW"/>
</dbReference>
<dbReference type="PANTHER" id="PTHR21666:SF288">
    <property type="entry name" value="CELL DIVISION PROTEIN YTFB"/>
    <property type="match status" value="1"/>
</dbReference>
<evidence type="ECO:0000256" key="9">
    <source>
        <dbReference type="SAM" id="SignalP"/>
    </source>
</evidence>
<comment type="caution">
    <text evidence="13">The sequence shown here is derived from an EMBL/GenBank/DDBJ whole genome shotgun (WGS) entry which is preliminary data.</text>
</comment>
<evidence type="ECO:0000256" key="5">
    <source>
        <dbReference type="ARBA" id="ARBA00022801"/>
    </source>
</evidence>
<dbReference type="EMBL" id="JABCKY010000001">
    <property type="protein sequence ID" value="NMT63349.1"/>
    <property type="molecule type" value="Genomic_DNA"/>
</dbReference>
<dbReference type="OrthoDB" id="9805070at2"/>
<dbReference type="InterPro" id="IPR011055">
    <property type="entry name" value="Dup_hybrid_motif"/>
</dbReference>
<keyword evidence="6" id="KW-0862">Zinc</keyword>
<dbReference type="Proteomes" id="UP000567186">
    <property type="component" value="Unassembled WGS sequence"/>
</dbReference>
<comment type="cofactor">
    <cofactor evidence="1">
        <name>Zn(2+)</name>
        <dbReference type="ChEBI" id="CHEBI:29105"/>
    </cofactor>
</comment>
<feature type="region of interest" description="Disordered" evidence="8">
    <location>
        <begin position="48"/>
        <end position="73"/>
    </location>
</feature>
<dbReference type="Gene3D" id="3.10.450.350">
    <property type="match status" value="2"/>
</dbReference>
<dbReference type="InterPro" id="IPR007340">
    <property type="entry name" value="LysM_Opacity-associatedA"/>
</dbReference>
<accession>A0A7Y0RBU7</accession>
<dbReference type="InterPro" id="IPR050570">
    <property type="entry name" value="Cell_wall_metabolism_enzyme"/>
</dbReference>
<keyword evidence="9" id="KW-0732">Signal</keyword>
<dbReference type="GO" id="GO:0004222">
    <property type="term" value="F:metalloendopeptidase activity"/>
    <property type="evidence" value="ECO:0007669"/>
    <property type="project" value="TreeGrafter"/>
</dbReference>
<evidence type="ECO:0000256" key="4">
    <source>
        <dbReference type="ARBA" id="ARBA00022723"/>
    </source>
</evidence>
<dbReference type="GO" id="GO:0042834">
    <property type="term" value="F:peptidoglycan binding"/>
    <property type="evidence" value="ECO:0007669"/>
    <property type="project" value="InterPro"/>
</dbReference>
<keyword evidence="3" id="KW-0645">Protease</keyword>
<name>A0A7Y0RBU7_9GAMM</name>
<sequence>MLKMFPKTHITIAAATTIVVAAAILMSPSANVEANRMAYALDLDEGTVSKSGNRGSASVEQAGDLKKPTPDSPVVTVIKEPEPPKALDTATAAAEASEPELQWQEYRIKSGDTLSSLFSKAGFNDGVMLSVIHGDGEADKLQRLYAGERISFATDDTGELAAVDLQRNLLETLRVEKTEDGFKGETVVREPDVKPAFASGIIDGSLYVAAREAGLSDRLSMEMAGIFGWNIDFVYDVRKGDRFEVVYEELYLDGEKFDTGNILSARFVNQGKEVIALQYTDSNGDTDYYSPDGSSMRKAFLRTPINARVSSSFNLQRRHPVLDVVRPHEGTDYAAPPGTPIKAAGHGRVQFAGWKGGYGRTVILKHGDNITTLYAHMSRLGKGIKNGTRVKQGDTIGHVGSSGMVTGPHLHYEFRVNGSPRNSRTVKLPDAKPVPKSEMARFKSAADQQVARFELFRQDYQQLALAADE</sequence>
<dbReference type="CDD" id="cd12797">
    <property type="entry name" value="M23_peptidase"/>
    <property type="match status" value="1"/>
</dbReference>
<dbReference type="Pfam" id="PF19425">
    <property type="entry name" value="Csd3_N2"/>
    <property type="match status" value="1"/>
</dbReference>
<proteinExistence type="predicted"/>
<keyword evidence="4" id="KW-0479">Metal-binding</keyword>
<evidence type="ECO:0000313" key="14">
    <source>
        <dbReference type="Proteomes" id="UP000567186"/>
    </source>
</evidence>
<dbReference type="Gene3D" id="2.70.70.10">
    <property type="entry name" value="Glucose Permease (Domain IIA)"/>
    <property type="match status" value="1"/>
</dbReference>
<feature type="domain" description="Opacity-associated protein A LysM-like" evidence="11">
    <location>
        <begin position="102"/>
        <end position="170"/>
    </location>
</feature>
<dbReference type="InterPro" id="IPR016047">
    <property type="entry name" value="M23ase_b-sheet_dom"/>
</dbReference>
<dbReference type="PANTHER" id="PTHR21666">
    <property type="entry name" value="PEPTIDASE-RELATED"/>
    <property type="match status" value="1"/>
</dbReference>
<evidence type="ECO:0000259" key="12">
    <source>
        <dbReference type="Pfam" id="PF19425"/>
    </source>
</evidence>
<feature type="domain" description="Csd3-like second N-terminal" evidence="12">
    <location>
        <begin position="195"/>
        <end position="314"/>
    </location>
</feature>
<dbReference type="RefSeq" id="WP_135954670.1">
    <property type="nucleotide sequence ID" value="NZ_JABCKY010000001.1"/>
</dbReference>
<evidence type="ECO:0000256" key="7">
    <source>
        <dbReference type="ARBA" id="ARBA00023049"/>
    </source>
</evidence>
<organism evidence="13 14">
    <name type="scientific">Marinobacter orientalis</name>
    <dbReference type="NCBI Taxonomy" id="1928859"/>
    <lineage>
        <taxon>Bacteria</taxon>
        <taxon>Pseudomonadati</taxon>
        <taxon>Pseudomonadota</taxon>
        <taxon>Gammaproteobacteria</taxon>
        <taxon>Pseudomonadales</taxon>
        <taxon>Marinobacteraceae</taxon>
        <taxon>Marinobacter</taxon>
    </lineage>
</organism>
<dbReference type="Pfam" id="PF01551">
    <property type="entry name" value="Peptidase_M23"/>
    <property type="match status" value="1"/>
</dbReference>
<evidence type="ECO:0000259" key="11">
    <source>
        <dbReference type="Pfam" id="PF04225"/>
    </source>
</evidence>
<dbReference type="AlphaFoldDB" id="A0A7Y0RBU7"/>
<evidence type="ECO:0000259" key="10">
    <source>
        <dbReference type="Pfam" id="PF01551"/>
    </source>
</evidence>